<proteinExistence type="predicted"/>
<evidence type="ECO:0000313" key="2">
    <source>
        <dbReference type="EMBL" id="KAF8749863.1"/>
    </source>
</evidence>
<reference evidence="2" key="1">
    <citation type="submission" date="2020-09" db="EMBL/GenBank/DDBJ databases">
        <title>Comparative genome analyses of four rice-infecting Rhizoctonia solani isolates reveal extensive enrichment of homogalacturonan modification genes.</title>
        <authorList>
            <person name="Lee D.-Y."/>
            <person name="Jeon J."/>
            <person name="Kim K.-T."/>
            <person name="Cheong K."/>
            <person name="Song H."/>
            <person name="Choi G."/>
            <person name="Ko J."/>
            <person name="Opiyo S.O."/>
            <person name="Zuo S."/>
            <person name="Madhav S."/>
            <person name="Lee Y.-H."/>
            <person name="Wang G.-L."/>
        </authorList>
    </citation>
    <scope>NUCLEOTIDE SEQUENCE</scope>
    <source>
        <strain evidence="2">AG1-IA B2</strain>
    </source>
</reference>
<organism evidence="2 3">
    <name type="scientific">Rhizoctonia solani</name>
    <dbReference type="NCBI Taxonomy" id="456999"/>
    <lineage>
        <taxon>Eukaryota</taxon>
        <taxon>Fungi</taxon>
        <taxon>Dikarya</taxon>
        <taxon>Basidiomycota</taxon>
        <taxon>Agaricomycotina</taxon>
        <taxon>Agaricomycetes</taxon>
        <taxon>Cantharellales</taxon>
        <taxon>Ceratobasidiaceae</taxon>
        <taxon>Rhizoctonia</taxon>
    </lineage>
</organism>
<feature type="region of interest" description="Disordered" evidence="1">
    <location>
        <begin position="203"/>
        <end position="232"/>
    </location>
</feature>
<evidence type="ECO:0000256" key="1">
    <source>
        <dbReference type="SAM" id="MobiDB-lite"/>
    </source>
</evidence>
<name>A0A8H7I8A7_9AGAM</name>
<accession>A0A8H7I8A7</accession>
<sequence length="388" mass="44233">MSLRYSSPNYTKDKATFETDKREQINKNLPKIKLVTLREWLAIWLCLDRESTPELQDAFGLCSHFYDPESRRLQRAQITFNNCRPLNNQTVHQLADVDSMIGVVPRNMPLIPVPTLKTVKYYMMRSKLYTLTSDLHIGPVKVLMDDHNGMFRLHFPLLGSTGNNMYLGDSQMAQLYNLAFHPAALQTLPEDLVQEWPGTYEDKKFRSQSHKSKQKEYQNQQGKSQDMRGGVAQQTGRDIHVEYIQDWLDCARAMIQETEKLRWASAAFIPLQRSPLTVLNEPTGDDEDVEIEVDQESPRVKAVKGILSHFNTTLFEPGMWFMTLPPGSPSAKSGRSMECTFADADMHSLLFQHYTGLAFESCEELVSGQGNHYQKDKVAHLNALAAVA</sequence>
<dbReference type="EMBL" id="JACYCF010000024">
    <property type="protein sequence ID" value="KAF8749863.1"/>
    <property type="molecule type" value="Genomic_DNA"/>
</dbReference>
<evidence type="ECO:0000313" key="3">
    <source>
        <dbReference type="Proteomes" id="UP000614334"/>
    </source>
</evidence>
<protein>
    <submittedName>
        <fullName evidence="2">Uncharacterized protein</fullName>
    </submittedName>
</protein>
<dbReference type="Proteomes" id="UP000614334">
    <property type="component" value="Unassembled WGS sequence"/>
</dbReference>
<gene>
    <name evidence="2" type="ORF">RHS01_09755</name>
</gene>
<dbReference type="AlphaFoldDB" id="A0A8H7I8A7"/>
<comment type="caution">
    <text evidence="2">The sequence shown here is derived from an EMBL/GenBank/DDBJ whole genome shotgun (WGS) entry which is preliminary data.</text>
</comment>